<evidence type="ECO:0000256" key="1">
    <source>
        <dbReference type="ARBA" id="ARBA00023016"/>
    </source>
</evidence>
<protein>
    <submittedName>
        <fullName evidence="6">30 kDa heat shock protein</fullName>
    </submittedName>
</protein>
<feature type="compositionally biased region" description="Basic and acidic residues" evidence="4">
    <location>
        <begin position="119"/>
        <end position="150"/>
    </location>
</feature>
<evidence type="ECO:0000256" key="4">
    <source>
        <dbReference type="SAM" id="MobiDB-lite"/>
    </source>
</evidence>
<dbReference type="Proteomes" id="UP000053831">
    <property type="component" value="Unassembled WGS sequence"/>
</dbReference>
<reference evidence="6 7" key="1">
    <citation type="submission" date="2015-07" db="EMBL/GenBank/DDBJ databases">
        <title>The genome of the fungus Escovopsis weberi, a specialized disease agent of ant agriculture.</title>
        <authorList>
            <person name="de Man T.J."/>
            <person name="Stajich J.E."/>
            <person name="Kubicek C.P."/>
            <person name="Chenthamara K."/>
            <person name="Atanasova L."/>
            <person name="Druzhinina I.S."/>
            <person name="Birnbaum S."/>
            <person name="Barribeau S.M."/>
            <person name="Teiling C."/>
            <person name="Suen G."/>
            <person name="Currie C."/>
            <person name="Gerardo N.M."/>
        </authorList>
    </citation>
    <scope>NUCLEOTIDE SEQUENCE [LARGE SCALE GENOMIC DNA]</scope>
</reference>
<dbReference type="SUPFAM" id="SSF49764">
    <property type="entry name" value="HSP20-like chaperones"/>
    <property type="match status" value="1"/>
</dbReference>
<evidence type="ECO:0000313" key="7">
    <source>
        <dbReference type="Proteomes" id="UP000053831"/>
    </source>
</evidence>
<organism evidence="6 7">
    <name type="scientific">Escovopsis weberi</name>
    <dbReference type="NCBI Taxonomy" id="150374"/>
    <lineage>
        <taxon>Eukaryota</taxon>
        <taxon>Fungi</taxon>
        <taxon>Dikarya</taxon>
        <taxon>Ascomycota</taxon>
        <taxon>Pezizomycotina</taxon>
        <taxon>Sordariomycetes</taxon>
        <taxon>Hypocreomycetidae</taxon>
        <taxon>Hypocreales</taxon>
        <taxon>Hypocreaceae</taxon>
        <taxon>Escovopsis</taxon>
    </lineage>
</organism>
<dbReference type="InterPro" id="IPR002068">
    <property type="entry name" value="A-crystallin/Hsp20_dom"/>
</dbReference>
<dbReference type="InterPro" id="IPR031107">
    <property type="entry name" value="Small_HSP"/>
</dbReference>
<dbReference type="Gene3D" id="2.60.40.790">
    <property type="match status" value="1"/>
</dbReference>
<feature type="region of interest" description="Disordered" evidence="4">
    <location>
        <begin position="113"/>
        <end position="150"/>
    </location>
</feature>
<proteinExistence type="inferred from homology"/>
<comment type="caution">
    <text evidence="6">The sequence shown here is derived from an EMBL/GenBank/DDBJ whole genome shotgun (WGS) entry which is preliminary data.</text>
</comment>
<dbReference type="STRING" id="150374.A0A0M8N5F5"/>
<feature type="region of interest" description="Disordered" evidence="4">
    <location>
        <begin position="30"/>
        <end position="52"/>
    </location>
</feature>
<evidence type="ECO:0000313" key="6">
    <source>
        <dbReference type="EMBL" id="KOS21034.1"/>
    </source>
</evidence>
<dbReference type="InterPro" id="IPR008978">
    <property type="entry name" value="HSP20-like_chaperone"/>
</dbReference>
<keyword evidence="7" id="KW-1185">Reference proteome</keyword>
<dbReference type="CDD" id="cd06464">
    <property type="entry name" value="ACD_sHsps-like"/>
    <property type="match status" value="1"/>
</dbReference>
<dbReference type="EMBL" id="LGSR01000013">
    <property type="protein sequence ID" value="KOS21034.1"/>
    <property type="molecule type" value="Genomic_DNA"/>
</dbReference>
<accession>A0A0M8N5F5</accession>
<comment type="similarity">
    <text evidence="2 3">Belongs to the small heat shock protein (HSP20) family.</text>
</comment>
<dbReference type="PROSITE" id="PS01031">
    <property type="entry name" value="SHSP"/>
    <property type="match status" value="1"/>
</dbReference>
<dbReference type="Pfam" id="PF00011">
    <property type="entry name" value="HSP20"/>
    <property type="match status" value="1"/>
</dbReference>
<dbReference type="PANTHER" id="PTHR11527">
    <property type="entry name" value="HEAT-SHOCK PROTEIN 20 FAMILY MEMBER"/>
    <property type="match status" value="1"/>
</dbReference>
<name>A0A0M8N5F5_ESCWE</name>
<gene>
    <name evidence="6" type="ORF">ESCO_004369</name>
</gene>
<feature type="domain" description="SHSP" evidence="5">
    <location>
        <begin position="50"/>
        <end position="204"/>
    </location>
</feature>
<sequence>MSFIQRNLYNPDTSFTPLFRLLDDFDTYTRQGESASPRAGAGAAGRRPRLGLPHWQPRFDVRETGESYELHGELPGVDRRDVEIEFSDPQTMLIRGRIERAYEAGAPLLEAGEGTARIEGAEKETEASKKKKKDEEKKDEVKEEDKKGSEARYWLSERSVGEFSRSFNFPGRVDQDAVTANIKDGILNVCVPKARHEARRITVE</sequence>
<keyword evidence="1 6" id="KW-0346">Stress response</keyword>
<dbReference type="OrthoDB" id="1431247at2759"/>
<evidence type="ECO:0000259" key="5">
    <source>
        <dbReference type="PROSITE" id="PS01031"/>
    </source>
</evidence>
<feature type="compositionally biased region" description="Low complexity" evidence="4">
    <location>
        <begin position="37"/>
        <end position="52"/>
    </location>
</feature>
<evidence type="ECO:0000256" key="3">
    <source>
        <dbReference type="RuleBase" id="RU003616"/>
    </source>
</evidence>
<dbReference type="AlphaFoldDB" id="A0A0M8N5F5"/>
<evidence type="ECO:0000256" key="2">
    <source>
        <dbReference type="PROSITE-ProRule" id="PRU00285"/>
    </source>
</evidence>